<name>A0A839HPV5_9BURK</name>
<gene>
    <name evidence="2" type="ORF">H4F90_06460</name>
</gene>
<dbReference type="Gene3D" id="3.30.420.40">
    <property type="match status" value="1"/>
</dbReference>
<dbReference type="RefSeq" id="WP_182662536.1">
    <property type="nucleotide sequence ID" value="NZ_JACIVI010000001.1"/>
</dbReference>
<dbReference type="InterPro" id="IPR002821">
    <property type="entry name" value="Hydantoinase_A"/>
</dbReference>
<protein>
    <submittedName>
        <fullName evidence="2">H4MPT-linked C1 transfer pathway protein</fullName>
    </submittedName>
</protein>
<dbReference type="AlphaFoldDB" id="A0A839HPV5"/>
<evidence type="ECO:0000313" key="2">
    <source>
        <dbReference type="EMBL" id="MBB1161618.1"/>
    </source>
</evidence>
<sequence>MLKAPLTASPAPRRALHGWDVGGAHLKIARLDAAGRVEVGQWPCPLWTGLAALDAALDAACTRWPDLPEGAHALTMSGEMVDAFPDRAAGVQALVAHLAARLRGPLRVYAGEGPAGRWCQPAQAGRRWADVASANWQATAAWVARTLPEALLIDVGSTTSDLIVLRAGRLVEAGASDAERLHSGALVYQGVVRTPLCALGPSLPVAGRETGLMNEFFATTADVYRLLGMLDPAHDQQPAADGGAKEVAGSRQRLARMVGRDAAELPAEAWQALAAAFRARQLERLTGPLDALVSAHGLPPQAPIVAAGCGAFLAQALAVARGRPLWRLAATGPQPWPAGAPPLAGEAAWASVAAPSLAVAQLALADEEN</sequence>
<organism evidence="2 3">
    <name type="scientific">Aquariibacter albus</name>
    <dbReference type="NCBI Taxonomy" id="2759899"/>
    <lineage>
        <taxon>Bacteria</taxon>
        <taxon>Pseudomonadati</taxon>
        <taxon>Pseudomonadota</taxon>
        <taxon>Betaproteobacteria</taxon>
        <taxon>Burkholderiales</taxon>
        <taxon>Sphaerotilaceae</taxon>
        <taxon>Aquariibacter</taxon>
    </lineage>
</organism>
<dbReference type="Proteomes" id="UP000586093">
    <property type="component" value="Unassembled WGS sequence"/>
</dbReference>
<evidence type="ECO:0000259" key="1">
    <source>
        <dbReference type="Pfam" id="PF01968"/>
    </source>
</evidence>
<dbReference type="Gene3D" id="3.30.420.190">
    <property type="entry name" value="conserved archaeal protein q6m145"/>
    <property type="match status" value="1"/>
</dbReference>
<dbReference type="GO" id="GO:0016787">
    <property type="term" value="F:hydrolase activity"/>
    <property type="evidence" value="ECO:0007669"/>
    <property type="project" value="InterPro"/>
</dbReference>
<dbReference type="InterPro" id="IPR002756">
    <property type="entry name" value="MfnF"/>
</dbReference>
<proteinExistence type="predicted"/>
<accession>A0A839HPV5</accession>
<dbReference type="NCBIfam" id="TIGR03123">
    <property type="entry name" value="one_C_unchar_1"/>
    <property type="match status" value="1"/>
</dbReference>
<feature type="domain" description="Hydantoinase A/oxoprolinase" evidence="1">
    <location>
        <begin position="74"/>
        <end position="318"/>
    </location>
</feature>
<reference evidence="2 3" key="1">
    <citation type="submission" date="2020-08" db="EMBL/GenBank/DDBJ databases">
        <title>Aquariorum lacteus gen. nov., sp. nov., a new member of the family Comamonadaceae, isolated from freshwater aquarium.</title>
        <authorList>
            <person name="Chun S.-J."/>
        </authorList>
    </citation>
    <scope>NUCLEOTIDE SEQUENCE [LARGE SCALE GENOMIC DNA]</scope>
    <source>
        <strain evidence="2 3">SJAQ100</strain>
    </source>
</reference>
<dbReference type="Pfam" id="PF01968">
    <property type="entry name" value="Hydantoinase_A"/>
    <property type="match status" value="1"/>
</dbReference>
<evidence type="ECO:0000313" key="3">
    <source>
        <dbReference type="Proteomes" id="UP000586093"/>
    </source>
</evidence>
<comment type="caution">
    <text evidence="2">The sequence shown here is derived from an EMBL/GenBank/DDBJ whole genome shotgun (WGS) entry which is preliminary data.</text>
</comment>
<keyword evidence="3" id="KW-1185">Reference proteome</keyword>
<dbReference type="EMBL" id="JACIVI010000001">
    <property type="protein sequence ID" value="MBB1161618.1"/>
    <property type="molecule type" value="Genomic_DNA"/>
</dbReference>